<dbReference type="InterPro" id="IPR010341">
    <property type="entry name" value="DUF936_pln"/>
</dbReference>
<evidence type="ECO:0000256" key="1">
    <source>
        <dbReference type="SAM" id="MobiDB-lite"/>
    </source>
</evidence>
<keyword evidence="5" id="KW-1185">Reference proteome</keyword>
<feature type="compositionally biased region" description="Polar residues" evidence="1">
    <location>
        <begin position="197"/>
        <end position="210"/>
    </location>
</feature>
<comment type="caution">
    <text evidence="4">The sequence shown here is derived from an EMBL/GenBank/DDBJ whole genome shotgun (WGS) entry which is preliminary data.</text>
</comment>
<feature type="region of interest" description="Disordered" evidence="1">
    <location>
        <begin position="118"/>
        <end position="244"/>
    </location>
</feature>
<dbReference type="Proteomes" id="UP000734854">
    <property type="component" value="Unassembled WGS sequence"/>
</dbReference>
<feature type="compositionally biased region" description="Low complexity" evidence="1">
    <location>
        <begin position="298"/>
        <end position="307"/>
    </location>
</feature>
<evidence type="ECO:0000259" key="2">
    <source>
        <dbReference type="Pfam" id="PF06075"/>
    </source>
</evidence>
<evidence type="ECO:0000259" key="3">
    <source>
        <dbReference type="Pfam" id="PF21647"/>
    </source>
</evidence>
<dbReference type="AlphaFoldDB" id="A0A8J5FYQ1"/>
<feature type="compositionally biased region" description="Polar residues" evidence="1">
    <location>
        <begin position="170"/>
        <end position="183"/>
    </location>
</feature>
<evidence type="ECO:0000313" key="5">
    <source>
        <dbReference type="Proteomes" id="UP000734854"/>
    </source>
</evidence>
<feature type="region of interest" description="Disordered" evidence="1">
    <location>
        <begin position="257"/>
        <end position="307"/>
    </location>
</feature>
<dbReference type="PANTHER" id="PTHR31928:SF13">
    <property type="entry name" value="OS07G0588300 PROTEIN"/>
    <property type="match status" value="1"/>
</dbReference>
<gene>
    <name evidence="4" type="ORF">ZIOFF_044556</name>
</gene>
<dbReference type="PANTHER" id="PTHR31928">
    <property type="entry name" value="EXPRESSED PROTEIN"/>
    <property type="match status" value="1"/>
</dbReference>
<feature type="compositionally biased region" description="Low complexity" evidence="1">
    <location>
        <begin position="224"/>
        <end position="233"/>
    </location>
</feature>
<name>A0A8J5FYQ1_ZINOF</name>
<dbReference type="Pfam" id="PF06075">
    <property type="entry name" value="DUF936"/>
    <property type="match status" value="1"/>
</dbReference>
<evidence type="ECO:0000313" key="4">
    <source>
        <dbReference type="EMBL" id="KAG6496686.1"/>
    </source>
</evidence>
<dbReference type="InterPro" id="IPR048297">
    <property type="entry name" value="DUF936_dom_pln"/>
</dbReference>
<dbReference type="EMBL" id="JACMSC010000012">
    <property type="protein sequence ID" value="KAG6496686.1"/>
    <property type="molecule type" value="Genomic_DNA"/>
</dbReference>
<reference evidence="4 5" key="1">
    <citation type="submission" date="2020-08" db="EMBL/GenBank/DDBJ databases">
        <title>Plant Genome Project.</title>
        <authorList>
            <person name="Zhang R.-G."/>
        </authorList>
    </citation>
    <scope>NUCLEOTIDE SEQUENCE [LARGE SCALE GENOMIC DNA]</scope>
    <source>
        <tissue evidence="4">Rhizome</tissue>
    </source>
</reference>
<organism evidence="4 5">
    <name type="scientific">Zingiber officinale</name>
    <name type="common">Ginger</name>
    <name type="synonym">Amomum zingiber</name>
    <dbReference type="NCBI Taxonomy" id="94328"/>
    <lineage>
        <taxon>Eukaryota</taxon>
        <taxon>Viridiplantae</taxon>
        <taxon>Streptophyta</taxon>
        <taxon>Embryophyta</taxon>
        <taxon>Tracheophyta</taxon>
        <taxon>Spermatophyta</taxon>
        <taxon>Magnoliopsida</taxon>
        <taxon>Liliopsida</taxon>
        <taxon>Zingiberales</taxon>
        <taxon>Zingiberaceae</taxon>
        <taxon>Zingiber</taxon>
    </lineage>
</organism>
<protein>
    <submittedName>
        <fullName evidence="4">Uncharacterized protein</fullName>
    </submittedName>
</protein>
<dbReference type="Pfam" id="PF21647">
    <property type="entry name" value="DUF6857"/>
    <property type="match status" value="1"/>
</dbReference>
<feature type="compositionally biased region" description="Polar residues" evidence="1">
    <location>
        <begin position="257"/>
        <end position="273"/>
    </location>
</feature>
<proteinExistence type="predicted"/>
<sequence length="603" mass="66764">MASLCPGVLLRLLQDMDCPSRDASPRRRPLHAPASVLQITGIVPALSGADLRPDRGFYVKVSDASHSTFVSLSSDLNDLILADRLQTGQLINVRRLEPASPVPVLRDFRLLSGRQPCNHDTVDVTYPSPAPKSSPVFRPSITTPPLPPPEKKKRHLRSHSFISDHHRSLEVSTTSSPATSPLQRSVMKREEAKRRGSNSLDMLNNMTFSASADEENYDSDDSRLSFSSSSSSSPFTPQSRKNWDSGCKVAERRKYMKSQSACVSPQHSSFTSRITEKTHNSVASPTKRKHADSDKTSSETSSVSSYLCSPDDNYNTKCHDKINVIWALLPPNLIRQGKEVIRQRDTALQAAIDSLLEASASERLIECMNTYAELQANKDGDSQRVVNSFLDFHQKLAETRLIVQSCDFSSSGHASGRSVSQVASERKSCATSWIKAGMRSDLSKLPTQKNNAHEDLQVASSNPCTSSSKPKNNAAVSKGSSLLTASNALQYEFNRWFLRYIDKFLDSVNGSRSDSCESEVASLLCQLKRVDDWLNSIASKDSTWPRDRVRETLSTEDDEVEACQRVRWKIYSVLMGHVESAAVALESMNVPDEEKDGELMLTS</sequence>
<accession>A0A8J5FYQ1</accession>
<feature type="domain" description="DUF936" evidence="2">
    <location>
        <begin position="4"/>
        <end position="124"/>
    </location>
</feature>
<dbReference type="InterPro" id="IPR049172">
    <property type="entry name" value="DUF6857_pln"/>
</dbReference>
<feature type="domain" description="DUF6857" evidence="3">
    <location>
        <begin position="322"/>
        <end position="584"/>
    </location>
</feature>